<gene>
    <name evidence="6" type="ORF">rosmuc_00634</name>
</gene>
<dbReference type="EMBL" id="AONH01000002">
    <property type="protein sequence ID" value="KGM89150.1"/>
    <property type="molecule type" value="Genomic_DNA"/>
</dbReference>
<dbReference type="Pfam" id="PF01418">
    <property type="entry name" value="HTH_6"/>
    <property type="match status" value="1"/>
</dbReference>
<dbReference type="Pfam" id="PF01380">
    <property type="entry name" value="SIS"/>
    <property type="match status" value="1"/>
</dbReference>
<dbReference type="GO" id="GO:1901135">
    <property type="term" value="P:carbohydrate derivative metabolic process"/>
    <property type="evidence" value="ECO:0007669"/>
    <property type="project" value="InterPro"/>
</dbReference>
<dbReference type="GO" id="GO:0003700">
    <property type="term" value="F:DNA-binding transcription factor activity"/>
    <property type="evidence" value="ECO:0007669"/>
    <property type="project" value="InterPro"/>
</dbReference>
<name>A0A0A0HPD4_9RHOB</name>
<keyword evidence="3" id="KW-0804">Transcription</keyword>
<dbReference type="PROSITE" id="PS51071">
    <property type="entry name" value="HTH_RPIR"/>
    <property type="match status" value="1"/>
</dbReference>
<protein>
    <submittedName>
        <fullName evidence="6">Transcriptional regulator</fullName>
    </submittedName>
</protein>
<dbReference type="InterPro" id="IPR000281">
    <property type="entry name" value="HTH_RpiR"/>
</dbReference>
<dbReference type="Gene3D" id="1.10.10.10">
    <property type="entry name" value="Winged helix-like DNA-binding domain superfamily/Winged helix DNA-binding domain"/>
    <property type="match status" value="1"/>
</dbReference>
<organism evidence="6 7">
    <name type="scientific">Roseovarius mucosus DSM 17069</name>
    <dbReference type="NCBI Taxonomy" id="1288298"/>
    <lineage>
        <taxon>Bacteria</taxon>
        <taxon>Pseudomonadati</taxon>
        <taxon>Pseudomonadota</taxon>
        <taxon>Alphaproteobacteria</taxon>
        <taxon>Rhodobacterales</taxon>
        <taxon>Roseobacteraceae</taxon>
        <taxon>Roseovarius</taxon>
    </lineage>
</organism>
<evidence type="ECO:0000259" key="4">
    <source>
        <dbReference type="PROSITE" id="PS51071"/>
    </source>
</evidence>
<dbReference type="PROSITE" id="PS51464">
    <property type="entry name" value="SIS"/>
    <property type="match status" value="1"/>
</dbReference>
<sequence length="284" mass="30385">MKIDEKLTQALPSLPRKLAVAARFALDNPDRIAMESMRSVAQACGVAAPTMQRLAQNMGYEGYDGLRQDFQKLLMGRGFGARVDALRSTFQSDSLSKLITHMTEAAQNNIAEVAAHLEPKEVAAFVAAVHRTGRTYVIGAGSMYWAAGMIEATGRLALPDLVTLPAGTVAASERISTISERDTVLALGIAPYCVQTIDAMQYARRAGASVYAITDRPSSPLAPYANGIFLAPTASPHYFPSAIAVQLVAEILLAACAAASGDASRHRLRQLDEIRRSSGAYLDE</sequence>
<keyword evidence="1" id="KW-0805">Transcription regulation</keyword>
<reference evidence="6 7" key="1">
    <citation type="submission" date="2013-01" db="EMBL/GenBank/DDBJ databases">
        <authorList>
            <person name="Fiebig A."/>
            <person name="Goeker M."/>
            <person name="Klenk H.-P.P."/>
        </authorList>
    </citation>
    <scope>NUCLEOTIDE SEQUENCE [LARGE SCALE GENOMIC DNA]</scope>
    <source>
        <strain evidence="6 7">DSM 17069</strain>
    </source>
</reference>
<dbReference type="InterPro" id="IPR047640">
    <property type="entry name" value="RpiR-like"/>
</dbReference>
<comment type="caution">
    <text evidence="6">The sequence shown here is derived from an EMBL/GenBank/DDBJ whole genome shotgun (WGS) entry which is preliminary data.</text>
</comment>
<evidence type="ECO:0000313" key="6">
    <source>
        <dbReference type="EMBL" id="KGM89150.1"/>
    </source>
</evidence>
<dbReference type="AlphaFoldDB" id="A0A0A0HPD4"/>
<evidence type="ECO:0000259" key="5">
    <source>
        <dbReference type="PROSITE" id="PS51464"/>
    </source>
</evidence>
<dbReference type="InterPro" id="IPR046348">
    <property type="entry name" value="SIS_dom_sf"/>
</dbReference>
<feature type="domain" description="SIS" evidence="5">
    <location>
        <begin position="125"/>
        <end position="263"/>
    </location>
</feature>
<dbReference type="STRING" id="215743.ROSMUCSMR3_03267"/>
<dbReference type="eggNOG" id="COG1737">
    <property type="taxonomic scope" value="Bacteria"/>
</dbReference>
<proteinExistence type="predicted"/>
<dbReference type="Gene3D" id="3.40.50.10490">
    <property type="entry name" value="Glucose-6-phosphate isomerase like protein, domain 1"/>
    <property type="match status" value="1"/>
</dbReference>
<dbReference type="InterPro" id="IPR035472">
    <property type="entry name" value="RpiR-like_SIS"/>
</dbReference>
<evidence type="ECO:0000256" key="3">
    <source>
        <dbReference type="ARBA" id="ARBA00023163"/>
    </source>
</evidence>
<accession>A0A0A0HPD4</accession>
<dbReference type="HOGENOM" id="CLU_055769_1_3_5"/>
<dbReference type="RefSeq" id="WP_037269993.1">
    <property type="nucleotide sequence ID" value="NZ_KN293976.1"/>
</dbReference>
<dbReference type="GO" id="GO:0097367">
    <property type="term" value="F:carbohydrate derivative binding"/>
    <property type="evidence" value="ECO:0007669"/>
    <property type="project" value="InterPro"/>
</dbReference>
<dbReference type="SUPFAM" id="SSF46689">
    <property type="entry name" value="Homeodomain-like"/>
    <property type="match status" value="1"/>
</dbReference>
<dbReference type="PANTHER" id="PTHR30514">
    <property type="entry name" value="GLUCOKINASE"/>
    <property type="match status" value="1"/>
</dbReference>
<dbReference type="InterPro" id="IPR001347">
    <property type="entry name" value="SIS_dom"/>
</dbReference>
<dbReference type="CDD" id="cd05013">
    <property type="entry name" value="SIS_RpiR"/>
    <property type="match status" value="1"/>
</dbReference>
<dbReference type="GO" id="GO:0003677">
    <property type="term" value="F:DNA binding"/>
    <property type="evidence" value="ECO:0007669"/>
    <property type="project" value="UniProtKB-KW"/>
</dbReference>
<keyword evidence="2" id="KW-0238">DNA-binding</keyword>
<evidence type="ECO:0000313" key="7">
    <source>
        <dbReference type="Proteomes" id="UP000030021"/>
    </source>
</evidence>
<dbReference type="Proteomes" id="UP000030021">
    <property type="component" value="Unassembled WGS sequence"/>
</dbReference>
<dbReference type="PANTHER" id="PTHR30514:SF18">
    <property type="entry name" value="RPIR-FAMILY TRANSCRIPTIONAL REGULATOR"/>
    <property type="match status" value="1"/>
</dbReference>
<dbReference type="InterPro" id="IPR036388">
    <property type="entry name" value="WH-like_DNA-bd_sf"/>
</dbReference>
<evidence type="ECO:0000256" key="1">
    <source>
        <dbReference type="ARBA" id="ARBA00023015"/>
    </source>
</evidence>
<evidence type="ECO:0000256" key="2">
    <source>
        <dbReference type="ARBA" id="ARBA00023125"/>
    </source>
</evidence>
<dbReference type="SUPFAM" id="SSF53697">
    <property type="entry name" value="SIS domain"/>
    <property type="match status" value="1"/>
</dbReference>
<dbReference type="InterPro" id="IPR009057">
    <property type="entry name" value="Homeodomain-like_sf"/>
</dbReference>
<feature type="domain" description="HTH rpiR-type" evidence="4">
    <location>
        <begin position="1"/>
        <end position="77"/>
    </location>
</feature>
<dbReference type="PATRIC" id="fig|1288298.3.peg.635"/>